<dbReference type="NCBIfam" id="NF009295">
    <property type="entry name" value="PRK12652.1"/>
    <property type="match status" value="1"/>
</dbReference>
<gene>
    <name evidence="8" type="ORF">C491_18819</name>
</gene>
<feature type="region of interest" description="Disordered" evidence="6">
    <location>
        <begin position="352"/>
        <end position="371"/>
    </location>
</feature>
<evidence type="ECO:0000313" key="8">
    <source>
        <dbReference type="EMBL" id="ELY54684.1"/>
    </source>
</evidence>
<dbReference type="AlphaFoldDB" id="L9WYX5"/>
<comment type="caution">
    <text evidence="8">The sequence shown here is derived from an EMBL/GenBank/DDBJ whole genome shotgun (WGS) entry which is preliminary data.</text>
</comment>
<name>L9WYX5_9EURY</name>
<reference evidence="8 9" key="1">
    <citation type="journal article" date="2014" name="PLoS Genet.">
        <title>Phylogenetically driven sequencing of extremely halophilic archaea reveals strategies for static and dynamic osmo-response.</title>
        <authorList>
            <person name="Becker E.A."/>
            <person name="Seitzer P.M."/>
            <person name="Tritt A."/>
            <person name="Larsen D."/>
            <person name="Krusor M."/>
            <person name="Yao A.I."/>
            <person name="Wu D."/>
            <person name="Madern D."/>
            <person name="Eisen J.A."/>
            <person name="Darling A.E."/>
            <person name="Facciotti M.T."/>
        </authorList>
    </citation>
    <scope>NUCLEOTIDE SEQUENCE [LARGE SCALE GENOMIC DNA]</scope>
    <source>
        <strain evidence="8 9">DSM 10524</strain>
    </source>
</reference>
<feature type="transmembrane region" description="Helical" evidence="7">
    <location>
        <begin position="171"/>
        <end position="189"/>
    </location>
</feature>
<feature type="compositionally biased region" description="Low complexity" evidence="6">
    <location>
        <begin position="352"/>
        <end position="364"/>
    </location>
</feature>
<evidence type="ECO:0000256" key="3">
    <source>
        <dbReference type="ARBA" id="ARBA00022692"/>
    </source>
</evidence>
<keyword evidence="9" id="KW-1185">Reference proteome</keyword>
<evidence type="ECO:0000256" key="4">
    <source>
        <dbReference type="ARBA" id="ARBA00022989"/>
    </source>
</evidence>
<evidence type="ECO:0000256" key="6">
    <source>
        <dbReference type="SAM" id="MobiDB-lite"/>
    </source>
</evidence>
<feature type="region of interest" description="Disordered" evidence="6">
    <location>
        <begin position="1"/>
        <end position="22"/>
    </location>
</feature>
<keyword evidence="2" id="KW-1003">Cell membrane</keyword>
<sequence>MSPGRCGSEVPTEVGDVSDTNGVLVPVSPSPTLEETVEYAVDTVEKGDGSGAVHLVLTAPGHHVGNEGLDRDETLLSTAEKYATGAAGNGVSIRTSLLGTDEYFADPVNHFELLVDYVAEHDLDRVIIDPDYSVDATAHVLQSMETVLAESNIRYEVAPVSRSWRPTGPELIRGGVIAAMAFGFYVALGGPTYPFALWTGAVTALITAVLLRNVAFERTPHVGSALATLGRGVVFVPYLLWEIAKANVQFAYVVLHPSLPIDPCLDRVDAAVGDGLSVTAFANSITLTPGTLTVDTVGSELLVHSLAPSARKDLAEGLHERAVRILFYGREGADLPGPLARGDMEPVVQSADAVAGAGASAEAESGGEADD</sequence>
<dbReference type="STRING" id="1227497.C491_18819"/>
<dbReference type="EMBL" id="AOIB01000036">
    <property type="protein sequence ID" value="ELY54684.1"/>
    <property type="molecule type" value="Genomic_DNA"/>
</dbReference>
<feature type="transmembrane region" description="Helical" evidence="7">
    <location>
        <begin position="222"/>
        <end position="241"/>
    </location>
</feature>
<protein>
    <submittedName>
        <fullName evidence="8">Monovalent cation/H+ antiporter subunit E</fullName>
    </submittedName>
</protein>
<dbReference type="PANTHER" id="PTHR34584">
    <property type="entry name" value="NA(+)/H(+) ANTIPORTER SUBUNIT E1"/>
    <property type="match status" value="1"/>
</dbReference>
<keyword evidence="3 7" id="KW-0812">Transmembrane</keyword>
<dbReference type="InterPro" id="IPR002758">
    <property type="entry name" value="Cation_antiport_E"/>
</dbReference>
<dbReference type="Proteomes" id="UP000011688">
    <property type="component" value="Unassembled WGS sequence"/>
</dbReference>
<comment type="subcellular location">
    <subcellularLocation>
        <location evidence="1">Cell membrane</location>
        <topology evidence="1">Multi-pass membrane protein</topology>
    </subcellularLocation>
</comment>
<evidence type="ECO:0000256" key="5">
    <source>
        <dbReference type="ARBA" id="ARBA00023136"/>
    </source>
</evidence>
<evidence type="ECO:0000256" key="2">
    <source>
        <dbReference type="ARBA" id="ARBA00022475"/>
    </source>
</evidence>
<proteinExistence type="predicted"/>
<dbReference type="PANTHER" id="PTHR34584:SF1">
    <property type="entry name" value="NA(+)_H(+) ANTIPORTER SUBUNIT E1"/>
    <property type="match status" value="1"/>
</dbReference>
<organism evidence="8 9">
    <name type="scientific">Natronococcus amylolyticus DSM 10524</name>
    <dbReference type="NCBI Taxonomy" id="1227497"/>
    <lineage>
        <taxon>Archaea</taxon>
        <taxon>Methanobacteriati</taxon>
        <taxon>Methanobacteriota</taxon>
        <taxon>Stenosarchaea group</taxon>
        <taxon>Halobacteria</taxon>
        <taxon>Halobacteriales</taxon>
        <taxon>Natrialbaceae</taxon>
        <taxon>Natronococcus</taxon>
    </lineage>
</organism>
<evidence type="ECO:0000256" key="1">
    <source>
        <dbReference type="ARBA" id="ARBA00004651"/>
    </source>
</evidence>
<keyword evidence="4 7" id="KW-1133">Transmembrane helix</keyword>
<dbReference type="Pfam" id="PF01899">
    <property type="entry name" value="MNHE"/>
    <property type="match status" value="1"/>
</dbReference>
<dbReference type="GO" id="GO:0008324">
    <property type="term" value="F:monoatomic cation transmembrane transporter activity"/>
    <property type="evidence" value="ECO:0007669"/>
    <property type="project" value="InterPro"/>
</dbReference>
<accession>L9WYX5</accession>
<keyword evidence="5 7" id="KW-0472">Membrane</keyword>
<dbReference type="GO" id="GO:0005886">
    <property type="term" value="C:plasma membrane"/>
    <property type="evidence" value="ECO:0007669"/>
    <property type="project" value="UniProtKB-SubCell"/>
</dbReference>
<dbReference type="eggNOG" id="arCOG03099">
    <property type="taxonomic scope" value="Archaea"/>
</dbReference>
<feature type="transmembrane region" description="Helical" evidence="7">
    <location>
        <begin position="195"/>
        <end position="215"/>
    </location>
</feature>
<evidence type="ECO:0000313" key="9">
    <source>
        <dbReference type="Proteomes" id="UP000011688"/>
    </source>
</evidence>
<evidence type="ECO:0000256" key="7">
    <source>
        <dbReference type="SAM" id="Phobius"/>
    </source>
</evidence>